<feature type="domain" description="HTH lysR-type" evidence="5">
    <location>
        <begin position="1"/>
        <end position="53"/>
    </location>
</feature>
<dbReference type="InterPro" id="IPR058163">
    <property type="entry name" value="LysR-type_TF_proteobact-type"/>
</dbReference>
<dbReference type="SUPFAM" id="SSF53850">
    <property type="entry name" value="Periplasmic binding protein-like II"/>
    <property type="match status" value="1"/>
</dbReference>
<evidence type="ECO:0000256" key="3">
    <source>
        <dbReference type="ARBA" id="ARBA00023125"/>
    </source>
</evidence>
<dbReference type="InterPro" id="IPR036388">
    <property type="entry name" value="WH-like_DNA-bd_sf"/>
</dbReference>
<comment type="caution">
    <text evidence="6">The sequence shown here is derived from an EMBL/GenBank/DDBJ whole genome shotgun (WGS) entry which is preliminary data.</text>
</comment>
<dbReference type="SUPFAM" id="SSF46785">
    <property type="entry name" value="Winged helix' DNA-binding domain"/>
    <property type="match status" value="1"/>
</dbReference>
<keyword evidence="3" id="KW-0238">DNA-binding</keyword>
<sequence>MSLFVQAVDHGSFSAAGTVLGLSPQAVGRQIQKLEQHLGVQLLLRTTRRQGLTDFGRSFYERARIILAEVENAESLAAETRQIPIGRLRISAPVSFGMYTLARHLPDYMAAHPGVEVDLTLANRAVDLLDEGFDAVFRVGPLPDSGLVGRALAPHRLVLCAAPAYLADHPPIRHPADLRQHECIRFTHTELRTVWVFEGPDGRVEVPVHGRLLADHGEPLLRAALAGFGVMLQPVELVSDHLSAGTLLRVLPDWNVPPRPMHILYTPHRQPTPKLRSFLDFAVAAFGRPLLPVDSR</sequence>
<dbReference type="Proteomes" id="UP001258945">
    <property type="component" value="Unassembled WGS sequence"/>
</dbReference>
<dbReference type="CDD" id="cd08477">
    <property type="entry name" value="PBP2_CrgA_like_8"/>
    <property type="match status" value="1"/>
</dbReference>
<keyword evidence="4" id="KW-0804">Transcription</keyword>
<keyword evidence="7" id="KW-1185">Reference proteome</keyword>
<dbReference type="EMBL" id="JAVVDO010000038">
    <property type="protein sequence ID" value="MDT8332872.1"/>
    <property type="molecule type" value="Genomic_DNA"/>
</dbReference>
<accession>A0ABU3MIY4</accession>
<keyword evidence="2" id="KW-0805">Transcription regulation</keyword>
<protein>
    <submittedName>
        <fullName evidence="6">LysR family transcriptional regulator</fullName>
    </submittedName>
</protein>
<dbReference type="PROSITE" id="PS50931">
    <property type="entry name" value="HTH_LYSR"/>
    <property type="match status" value="1"/>
</dbReference>
<evidence type="ECO:0000313" key="6">
    <source>
        <dbReference type="EMBL" id="MDT8332872.1"/>
    </source>
</evidence>
<name>A0ABU3MIY4_9PROT</name>
<dbReference type="PANTHER" id="PTHR30537:SF5">
    <property type="entry name" value="HTH-TYPE TRANSCRIPTIONAL ACTIVATOR TTDR-RELATED"/>
    <property type="match status" value="1"/>
</dbReference>
<evidence type="ECO:0000256" key="2">
    <source>
        <dbReference type="ARBA" id="ARBA00023015"/>
    </source>
</evidence>
<dbReference type="Gene3D" id="1.10.10.10">
    <property type="entry name" value="Winged helix-like DNA-binding domain superfamily/Winged helix DNA-binding domain"/>
    <property type="match status" value="1"/>
</dbReference>
<evidence type="ECO:0000259" key="5">
    <source>
        <dbReference type="PROSITE" id="PS50931"/>
    </source>
</evidence>
<dbReference type="RefSeq" id="WP_314283781.1">
    <property type="nucleotide sequence ID" value="NZ_JAVVDO010000038.1"/>
</dbReference>
<comment type="similarity">
    <text evidence="1">Belongs to the LysR transcriptional regulatory family.</text>
</comment>
<dbReference type="Gene3D" id="3.40.190.290">
    <property type="match status" value="1"/>
</dbReference>
<evidence type="ECO:0000313" key="7">
    <source>
        <dbReference type="Proteomes" id="UP001258945"/>
    </source>
</evidence>
<proteinExistence type="inferred from homology"/>
<evidence type="ECO:0000256" key="4">
    <source>
        <dbReference type="ARBA" id="ARBA00023163"/>
    </source>
</evidence>
<dbReference type="InterPro" id="IPR005119">
    <property type="entry name" value="LysR_subst-bd"/>
</dbReference>
<dbReference type="PANTHER" id="PTHR30537">
    <property type="entry name" value="HTH-TYPE TRANSCRIPTIONAL REGULATOR"/>
    <property type="match status" value="1"/>
</dbReference>
<dbReference type="Pfam" id="PF03466">
    <property type="entry name" value="LysR_substrate"/>
    <property type="match status" value="1"/>
</dbReference>
<evidence type="ECO:0000256" key="1">
    <source>
        <dbReference type="ARBA" id="ARBA00009437"/>
    </source>
</evidence>
<dbReference type="Pfam" id="PF00126">
    <property type="entry name" value="HTH_1"/>
    <property type="match status" value="1"/>
</dbReference>
<reference evidence="6 7" key="1">
    <citation type="journal article" date="2019" name="Microb. Pathog.">
        <title>Comparison of VITEK 2, MALDI-TOF MS, 16S rRNA gene sequencing, and whole-genome sequencing for identification of Roseomonas mucosa.</title>
        <authorList>
            <person name="Rudolph W.W."/>
            <person name="Gunzer F."/>
            <person name="Trauth M."/>
            <person name="Bunk B."/>
            <person name="Bigge R."/>
            <person name="Schrottner P."/>
        </authorList>
    </citation>
    <scope>NUCLEOTIDE SEQUENCE [LARGE SCALE GENOMIC DNA]</scope>
    <source>
        <strain evidence="6 7">DSM 103800</strain>
    </source>
</reference>
<organism evidence="6 7">
    <name type="scientific">Roseomonas gilardii</name>
    <dbReference type="NCBI Taxonomy" id="257708"/>
    <lineage>
        <taxon>Bacteria</taxon>
        <taxon>Pseudomonadati</taxon>
        <taxon>Pseudomonadota</taxon>
        <taxon>Alphaproteobacteria</taxon>
        <taxon>Acetobacterales</taxon>
        <taxon>Roseomonadaceae</taxon>
        <taxon>Roseomonas</taxon>
    </lineage>
</organism>
<gene>
    <name evidence="6" type="ORF">RQ831_17585</name>
</gene>
<dbReference type="InterPro" id="IPR036390">
    <property type="entry name" value="WH_DNA-bd_sf"/>
</dbReference>
<dbReference type="InterPro" id="IPR000847">
    <property type="entry name" value="LysR_HTH_N"/>
</dbReference>